<dbReference type="Gene3D" id="3.30.70.260">
    <property type="match status" value="1"/>
</dbReference>
<gene>
    <name evidence="2" type="ORF">CKO13_03705</name>
</gene>
<dbReference type="Pfam" id="PF04359">
    <property type="entry name" value="DUF493"/>
    <property type="match status" value="1"/>
</dbReference>
<organism evidence="2 3">
    <name type="scientific">Halorhodospira neutriphila</name>
    <dbReference type="NCBI Taxonomy" id="168379"/>
    <lineage>
        <taxon>Bacteria</taxon>
        <taxon>Pseudomonadati</taxon>
        <taxon>Pseudomonadota</taxon>
        <taxon>Gammaproteobacteria</taxon>
        <taxon>Chromatiales</taxon>
        <taxon>Ectothiorhodospiraceae</taxon>
        <taxon>Halorhodospira</taxon>
    </lineage>
</organism>
<dbReference type="EMBL" id="NRSH01000025">
    <property type="protein sequence ID" value="MBK1726142.1"/>
    <property type="molecule type" value="Genomic_DNA"/>
</dbReference>
<comment type="similarity">
    <text evidence="1">Belongs to the UPF0250 family.</text>
</comment>
<reference evidence="2 3" key="1">
    <citation type="journal article" date="2020" name="Microorganisms">
        <title>Osmotic Adaptation and Compatible Solute Biosynthesis of Phototrophic Bacteria as Revealed from Genome Analyses.</title>
        <authorList>
            <person name="Imhoff J.F."/>
            <person name="Rahn T."/>
            <person name="Kunzel S."/>
            <person name="Keller A."/>
            <person name="Neulinger S.C."/>
        </authorList>
    </citation>
    <scope>NUCLEOTIDE SEQUENCE [LARGE SCALE GENOMIC DNA]</scope>
    <source>
        <strain evidence="2 3">DSM 15116</strain>
    </source>
</reference>
<comment type="caution">
    <text evidence="2">The sequence shown here is derived from an EMBL/GenBank/DDBJ whole genome shotgun (WGS) entry which is preliminary data.</text>
</comment>
<evidence type="ECO:0000313" key="2">
    <source>
        <dbReference type="EMBL" id="MBK1726142.1"/>
    </source>
</evidence>
<dbReference type="PANTHER" id="PTHR38036">
    <property type="entry name" value="UPF0250 PROTEIN YBED"/>
    <property type="match status" value="1"/>
</dbReference>
<name>A0ABS1E4X5_9GAMM</name>
<dbReference type="InterPro" id="IPR027471">
    <property type="entry name" value="YbeD-like_sf"/>
</dbReference>
<keyword evidence="3" id="KW-1185">Reference proteome</keyword>
<dbReference type="InterPro" id="IPR007454">
    <property type="entry name" value="UPF0250_YbeD-like"/>
</dbReference>
<dbReference type="RefSeq" id="WP_200256943.1">
    <property type="nucleotide sequence ID" value="NZ_NRSH01000025.1"/>
</dbReference>
<dbReference type="Proteomes" id="UP000738126">
    <property type="component" value="Unassembled WGS sequence"/>
</dbReference>
<proteinExistence type="inferred from homology"/>
<protein>
    <submittedName>
        <fullName evidence="2">DUF493 domain-containing protein</fullName>
    </submittedName>
</protein>
<dbReference type="SUPFAM" id="SSF117991">
    <property type="entry name" value="YbeD/HP0495-like"/>
    <property type="match status" value="1"/>
</dbReference>
<evidence type="ECO:0000256" key="1">
    <source>
        <dbReference type="ARBA" id="ARBA00008460"/>
    </source>
</evidence>
<accession>A0ABS1E4X5</accession>
<dbReference type="PANTHER" id="PTHR38036:SF1">
    <property type="entry name" value="UPF0250 PROTEIN YBED"/>
    <property type="match status" value="1"/>
</dbReference>
<sequence length="88" mass="9738">MSEFNAENTPLEFPCRIGVKAMGHAAADLPERVERIAGRHARVLDTRSTGSRNGRYVSVTVTVEAHSREQLEGLYQALHEDSTVMVTL</sequence>
<evidence type="ECO:0000313" key="3">
    <source>
        <dbReference type="Proteomes" id="UP000738126"/>
    </source>
</evidence>